<protein>
    <recommendedName>
        <fullName evidence="3">S-adenosyl-L-methionine-dependent methyltransferase</fullName>
    </recommendedName>
</protein>
<keyword evidence="2" id="KW-1185">Reference proteome</keyword>
<accession>A0A9P8I3V8</accession>
<reference evidence="1" key="1">
    <citation type="submission" date="2021-03" db="EMBL/GenBank/DDBJ databases">
        <title>Comparative genomics and phylogenomic investigation of the class Geoglossomycetes provide insights into ecological specialization and systematics.</title>
        <authorList>
            <person name="Melie T."/>
            <person name="Pirro S."/>
            <person name="Miller A.N."/>
            <person name="Quandt A."/>
        </authorList>
    </citation>
    <scope>NUCLEOTIDE SEQUENCE</scope>
    <source>
        <strain evidence="1">GBOQ0MN5Z8</strain>
    </source>
</reference>
<dbReference type="PANTHER" id="PTHR43591:SF24">
    <property type="entry name" value="2-METHOXY-6-POLYPRENYL-1,4-BENZOQUINOL METHYLASE, MITOCHONDRIAL"/>
    <property type="match status" value="1"/>
</dbReference>
<organism evidence="1 2">
    <name type="scientific">Glutinoglossum americanum</name>
    <dbReference type="NCBI Taxonomy" id="1670608"/>
    <lineage>
        <taxon>Eukaryota</taxon>
        <taxon>Fungi</taxon>
        <taxon>Dikarya</taxon>
        <taxon>Ascomycota</taxon>
        <taxon>Pezizomycotina</taxon>
        <taxon>Geoglossomycetes</taxon>
        <taxon>Geoglossales</taxon>
        <taxon>Geoglossaceae</taxon>
        <taxon>Glutinoglossum</taxon>
    </lineage>
</organism>
<sequence length="306" mass="35189">MTISRTKGWARAPLNSAIRSDLQHNLFLKMMENNLHLAPIKKDISHVLDVGTGTGLWAIEFGEYSLSPARPLQQWLTVSPSGRVSFYAGDWNGEYSGREKPHPIVRPTFIPPNLTFMIDDAEKDWTFPHKFDYIHGRALLGSFENWPRFFEQSLQHLQPGGWLEMQDVAYPPASDDGTLAPAAPLARWADLMIDASNKIGRPLSAPKDYRSWMERAGFTDVQELRYKWPQNTWPRDRKYKDLGLWTQANIEEGLQGFTVALFTRVHGWSNREVDVFLDGVRKDIRNKDIHSYWPSYVVYGRKPEAA</sequence>
<evidence type="ECO:0008006" key="3">
    <source>
        <dbReference type="Google" id="ProtNLM"/>
    </source>
</evidence>
<dbReference type="SUPFAM" id="SSF53335">
    <property type="entry name" value="S-adenosyl-L-methionine-dependent methyltransferases"/>
    <property type="match status" value="1"/>
</dbReference>
<dbReference type="Pfam" id="PF13489">
    <property type="entry name" value="Methyltransf_23"/>
    <property type="match status" value="1"/>
</dbReference>
<proteinExistence type="predicted"/>
<evidence type="ECO:0000313" key="2">
    <source>
        <dbReference type="Proteomes" id="UP000698800"/>
    </source>
</evidence>
<dbReference type="GO" id="GO:0008168">
    <property type="term" value="F:methyltransferase activity"/>
    <property type="evidence" value="ECO:0007669"/>
    <property type="project" value="TreeGrafter"/>
</dbReference>
<dbReference type="OrthoDB" id="2013972at2759"/>
<dbReference type="EMBL" id="JAGHQL010000005">
    <property type="protein sequence ID" value="KAH0545491.1"/>
    <property type="molecule type" value="Genomic_DNA"/>
</dbReference>
<dbReference type="Proteomes" id="UP000698800">
    <property type="component" value="Unassembled WGS sequence"/>
</dbReference>
<dbReference type="AlphaFoldDB" id="A0A9P8I3V8"/>
<evidence type="ECO:0000313" key="1">
    <source>
        <dbReference type="EMBL" id="KAH0545491.1"/>
    </source>
</evidence>
<comment type="caution">
    <text evidence="1">The sequence shown here is derived from an EMBL/GenBank/DDBJ whole genome shotgun (WGS) entry which is preliminary data.</text>
</comment>
<gene>
    <name evidence="1" type="ORF">FGG08_000492</name>
</gene>
<dbReference type="CDD" id="cd02440">
    <property type="entry name" value="AdoMet_MTases"/>
    <property type="match status" value="1"/>
</dbReference>
<name>A0A9P8I3V8_9PEZI</name>
<dbReference type="InterPro" id="IPR029063">
    <property type="entry name" value="SAM-dependent_MTases_sf"/>
</dbReference>
<dbReference type="PANTHER" id="PTHR43591">
    <property type="entry name" value="METHYLTRANSFERASE"/>
    <property type="match status" value="1"/>
</dbReference>
<dbReference type="Gene3D" id="3.40.50.150">
    <property type="entry name" value="Vaccinia Virus protein VP39"/>
    <property type="match status" value="1"/>
</dbReference>